<keyword evidence="4 6" id="KW-1133">Transmembrane helix</keyword>
<sequence length="575" mass="66978">MEKNYRFIAISSLAMSLIGILSCFYSFYRMWNGASQFNTIPEIFRILFSFSTLNLDFTNRFEHLDIWNFVFYLLLFIGSLQFIKTKGKETRFIGFVFSVIFFNAIIVLLQSTFYKFFLTKWQDVTSLQIFSIIIGYLALMGVLFVSYRVLKLIKSEKEIDVIITENKTIVTDTGKWQRFFHWVVDVAVMSLVVIPVIISLGYWLADSGILSGNETLQMFFRGRWSLYTIIFLFILIYYPISEILFGSSPGKFLTESRVVNSKAESPNSSTIFLRTLCRNIPFDALSFFSKRGWHDSLSETYVVKEKRTGFKTNRLLWILPVLAIYLSVMYFGKRFYTEYKANIEFNNTMSEKLNFLESEIKNPNTNQFFVVNDVDYYGNINNYGFKIEKIEDNKITIKRIIGESLSESSFAQAKYLYDQQKDTAKTFIIRRDNLVNIFPKTQDEIYRPVRTLEFFEPGIRYGIENVYNFAIPYLQVSIGSDSNDYSNHNASVYFQNLGGSGTILKIKNINNDIKWKTSFPLKVTNDVQSPTIVPVENFKVSKRNISQIEMLDSLKQKHIYLLKTNGMQAEVTEIK</sequence>
<feature type="transmembrane region" description="Helical" evidence="6">
    <location>
        <begin position="95"/>
        <end position="117"/>
    </location>
</feature>
<dbReference type="GO" id="GO:0005886">
    <property type="term" value="C:plasma membrane"/>
    <property type="evidence" value="ECO:0007669"/>
    <property type="project" value="UniProtKB-SubCell"/>
</dbReference>
<dbReference type="InterPro" id="IPR051791">
    <property type="entry name" value="Pra-immunoreactive"/>
</dbReference>
<feature type="transmembrane region" description="Helical" evidence="6">
    <location>
        <begin position="66"/>
        <end position="83"/>
    </location>
</feature>
<dbReference type="Proteomes" id="UP000256512">
    <property type="component" value="Unassembled WGS sequence"/>
</dbReference>
<feature type="domain" description="RDD" evidence="7">
    <location>
        <begin position="175"/>
        <end position="313"/>
    </location>
</feature>
<evidence type="ECO:0000256" key="6">
    <source>
        <dbReference type="SAM" id="Phobius"/>
    </source>
</evidence>
<comment type="caution">
    <text evidence="8">The sequence shown here is derived from an EMBL/GenBank/DDBJ whole genome shotgun (WGS) entry which is preliminary data.</text>
</comment>
<dbReference type="InterPro" id="IPR010432">
    <property type="entry name" value="RDD"/>
</dbReference>
<keyword evidence="9" id="KW-1185">Reference proteome</keyword>
<dbReference type="PANTHER" id="PTHR36115">
    <property type="entry name" value="PROLINE-RICH ANTIGEN HOMOLOG-RELATED"/>
    <property type="match status" value="1"/>
</dbReference>
<proteinExistence type="predicted"/>
<dbReference type="PROSITE" id="PS51257">
    <property type="entry name" value="PROKAR_LIPOPROTEIN"/>
    <property type="match status" value="1"/>
</dbReference>
<feature type="transmembrane region" description="Helical" evidence="6">
    <location>
        <begin position="7"/>
        <end position="28"/>
    </location>
</feature>
<feature type="transmembrane region" description="Helical" evidence="6">
    <location>
        <begin position="129"/>
        <end position="150"/>
    </location>
</feature>
<evidence type="ECO:0000313" key="8">
    <source>
        <dbReference type="EMBL" id="REC54807.1"/>
    </source>
</evidence>
<comment type="subcellular location">
    <subcellularLocation>
        <location evidence="1">Cell membrane</location>
        <topology evidence="1">Multi-pass membrane protein</topology>
    </subcellularLocation>
</comment>
<name>A0A3D9BMX3_9FLAO</name>
<evidence type="ECO:0000256" key="1">
    <source>
        <dbReference type="ARBA" id="ARBA00004651"/>
    </source>
</evidence>
<gene>
    <name evidence="8" type="ORF">DRF62_08190</name>
</gene>
<feature type="transmembrane region" description="Helical" evidence="6">
    <location>
        <begin position="224"/>
        <end position="245"/>
    </location>
</feature>
<dbReference type="RefSeq" id="WP_115949887.1">
    <property type="nucleotide sequence ID" value="NZ_QNVS01000019.1"/>
</dbReference>
<protein>
    <recommendedName>
        <fullName evidence="7">RDD domain-containing protein</fullName>
    </recommendedName>
</protein>
<organism evidence="8 9">
    <name type="scientific">Chryseobacterium piscium</name>
    <dbReference type="NCBI Taxonomy" id="333702"/>
    <lineage>
        <taxon>Bacteria</taxon>
        <taxon>Pseudomonadati</taxon>
        <taxon>Bacteroidota</taxon>
        <taxon>Flavobacteriia</taxon>
        <taxon>Flavobacteriales</taxon>
        <taxon>Weeksellaceae</taxon>
        <taxon>Chryseobacterium group</taxon>
        <taxon>Chryseobacterium</taxon>
    </lineage>
</organism>
<accession>A0A3D9BMX3</accession>
<keyword evidence="3 6" id="KW-0812">Transmembrane</keyword>
<reference evidence="8 9" key="1">
    <citation type="journal article" date="2006" name="Int. J. Syst. Evol. Microbiol.">
        <title>Chryseobacterium piscium sp. nov., isolated from fish of the South Atlantic Ocean off South Africa.</title>
        <authorList>
            <person name="de Beer H."/>
            <person name="Hugo C.J."/>
            <person name="Jooste P.J."/>
            <person name="Vancanneyt M."/>
            <person name="Coenye T."/>
            <person name="Vandamme P."/>
        </authorList>
    </citation>
    <scope>NUCLEOTIDE SEQUENCE [LARGE SCALE GENOMIC DNA]</scope>
    <source>
        <strain evidence="8 9">CCUG 51923</strain>
    </source>
</reference>
<feature type="transmembrane region" description="Helical" evidence="6">
    <location>
        <begin position="182"/>
        <end position="204"/>
    </location>
</feature>
<dbReference type="Pfam" id="PF06271">
    <property type="entry name" value="RDD"/>
    <property type="match status" value="1"/>
</dbReference>
<evidence type="ECO:0000313" key="9">
    <source>
        <dbReference type="Proteomes" id="UP000256512"/>
    </source>
</evidence>
<evidence type="ECO:0000256" key="5">
    <source>
        <dbReference type="ARBA" id="ARBA00023136"/>
    </source>
</evidence>
<dbReference type="PANTHER" id="PTHR36115:SF4">
    <property type="entry name" value="MEMBRANE PROTEIN"/>
    <property type="match status" value="1"/>
</dbReference>
<dbReference type="EMBL" id="QNVS01000019">
    <property type="protein sequence ID" value="REC54807.1"/>
    <property type="molecule type" value="Genomic_DNA"/>
</dbReference>
<keyword evidence="5 6" id="KW-0472">Membrane</keyword>
<evidence type="ECO:0000256" key="2">
    <source>
        <dbReference type="ARBA" id="ARBA00022475"/>
    </source>
</evidence>
<feature type="transmembrane region" description="Helical" evidence="6">
    <location>
        <begin position="315"/>
        <end position="332"/>
    </location>
</feature>
<dbReference type="AlphaFoldDB" id="A0A3D9BMX3"/>
<evidence type="ECO:0000256" key="4">
    <source>
        <dbReference type="ARBA" id="ARBA00022989"/>
    </source>
</evidence>
<keyword evidence="2" id="KW-1003">Cell membrane</keyword>
<evidence type="ECO:0000259" key="7">
    <source>
        <dbReference type="Pfam" id="PF06271"/>
    </source>
</evidence>
<evidence type="ECO:0000256" key="3">
    <source>
        <dbReference type="ARBA" id="ARBA00022692"/>
    </source>
</evidence>